<feature type="compositionally biased region" description="Basic and acidic residues" evidence="6">
    <location>
        <begin position="55"/>
        <end position="64"/>
    </location>
</feature>
<feature type="region of interest" description="Disordered" evidence="6">
    <location>
        <begin position="286"/>
        <end position="314"/>
    </location>
</feature>
<evidence type="ECO:0000259" key="7">
    <source>
        <dbReference type="PROSITE" id="PS50888"/>
    </source>
</evidence>
<sequence>MSQSVIASPSPSTTSDDSAPPRTPISPDMSASSESQARGIPAGAQTKRRTARRANTAERRATHNAVERQRRETLNARFLDLATLLPQLAQIRRPSKSAIVNSCIANVDASRRHRMVAARELRLMKIEADALRRELNEWRHRARLPGVEEPERSDGFAMVLSGELETLPLDSTGEEEGEFNQDAGFGSGGDGEYAGGADEDYTGGVPNIDDSFGLLKTNNLVNSGNNEGVSLPRSQPMIASPTMYAPIKPEQYSFSQPLAVHYEANTPFEQEKWVQQQHQAQIRPQYPGDYFRNDDTSSVSSGSPPSSRDSGFNSSAMRYEALPNGSGLKSFGRRLPLQIDTQFDYMSHLSSGMPSSIGGLPPNMGMGNSMNGAMGGMKSPMSVTVGGGGQNFMMMM</sequence>
<evidence type="ECO:0000256" key="4">
    <source>
        <dbReference type="ARBA" id="ARBA00023163"/>
    </source>
</evidence>
<feature type="region of interest" description="Disordered" evidence="6">
    <location>
        <begin position="172"/>
        <end position="201"/>
    </location>
</feature>
<evidence type="ECO:0000313" key="8">
    <source>
        <dbReference type="EMBL" id="KIY51755.1"/>
    </source>
</evidence>
<keyword evidence="1" id="KW-0805">Transcription regulation</keyword>
<evidence type="ECO:0000256" key="2">
    <source>
        <dbReference type="ARBA" id="ARBA00023125"/>
    </source>
</evidence>
<proteinExistence type="predicted"/>
<dbReference type="EMBL" id="KN881648">
    <property type="protein sequence ID" value="KIY51755.1"/>
    <property type="molecule type" value="Genomic_DNA"/>
</dbReference>
<evidence type="ECO:0000313" key="9">
    <source>
        <dbReference type="Proteomes" id="UP000054144"/>
    </source>
</evidence>
<evidence type="ECO:0000256" key="3">
    <source>
        <dbReference type="ARBA" id="ARBA00023159"/>
    </source>
</evidence>
<keyword evidence="3" id="KW-0010">Activator</keyword>
<dbReference type="InterPro" id="IPR036638">
    <property type="entry name" value="HLH_DNA-bd_sf"/>
</dbReference>
<dbReference type="GO" id="GO:0045944">
    <property type="term" value="P:positive regulation of transcription by RNA polymerase II"/>
    <property type="evidence" value="ECO:0007669"/>
    <property type="project" value="TreeGrafter"/>
</dbReference>
<dbReference type="CDD" id="cd00083">
    <property type="entry name" value="bHLH_SF"/>
    <property type="match status" value="1"/>
</dbReference>
<reference evidence="8 9" key="1">
    <citation type="journal article" date="2015" name="Fungal Genet. Biol.">
        <title>Evolution of novel wood decay mechanisms in Agaricales revealed by the genome sequences of Fistulina hepatica and Cylindrobasidium torrendii.</title>
        <authorList>
            <person name="Floudas D."/>
            <person name="Held B.W."/>
            <person name="Riley R."/>
            <person name="Nagy L.G."/>
            <person name="Koehler G."/>
            <person name="Ransdell A.S."/>
            <person name="Younus H."/>
            <person name="Chow J."/>
            <person name="Chiniquy J."/>
            <person name="Lipzen A."/>
            <person name="Tritt A."/>
            <person name="Sun H."/>
            <person name="Haridas S."/>
            <person name="LaButti K."/>
            <person name="Ohm R.A."/>
            <person name="Kues U."/>
            <person name="Blanchette R.A."/>
            <person name="Grigoriev I.V."/>
            <person name="Minto R.E."/>
            <person name="Hibbett D.S."/>
        </authorList>
    </citation>
    <scope>NUCLEOTIDE SEQUENCE [LARGE SCALE GENOMIC DNA]</scope>
    <source>
        <strain evidence="8 9">ATCC 64428</strain>
    </source>
</reference>
<dbReference type="GO" id="GO:0046983">
    <property type="term" value="F:protein dimerization activity"/>
    <property type="evidence" value="ECO:0007669"/>
    <property type="project" value="InterPro"/>
</dbReference>
<dbReference type="Proteomes" id="UP000054144">
    <property type="component" value="Unassembled WGS sequence"/>
</dbReference>
<feature type="compositionally biased region" description="Low complexity" evidence="6">
    <location>
        <begin position="7"/>
        <end position="20"/>
    </location>
</feature>
<dbReference type="PROSITE" id="PS50888">
    <property type="entry name" value="BHLH"/>
    <property type="match status" value="1"/>
</dbReference>
<dbReference type="SUPFAM" id="SSF47459">
    <property type="entry name" value="HLH, helix-loop-helix DNA-binding domain"/>
    <property type="match status" value="1"/>
</dbReference>
<dbReference type="GO" id="GO:0090575">
    <property type="term" value="C:RNA polymerase II transcription regulator complex"/>
    <property type="evidence" value="ECO:0007669"/>
    <property type="project" value="TreeGrafter"/>
</dbReference>
<dbReference type="AlphaFoldDB" id="A0A0D7AIS9"/>
<dbReference type="PANTHER" id="PTHR10328">
    <property type="entry name" value="PROTEIN MAX MYC-ASSOCIATED FACTOR X"/>
    <property type="match status" value="1"/>
</dbReference>
<evidence type="ECO:0000256" key="1">
    <source>
        <dbReference type="ARBA" id="ARBA00023015"/>
    </source>
</evidence>
<keyword evidence="5" id="KW-0539">Nucleus</keyword>
<feature type="domain" description="BHLH" evidence="7">
    <location>
        <begin position="58"/>
        <end position="110"/>
    </location>
</feature>
<feature type="compositionally biased region" description="Gly residues" evidence="6">
    <location>
        <begin position="185"/>
        <end position="194"/>
    </location>
</feature>
<accession>A0A0D7AIS9</accession>
<evidence type="ECO:0000256" key="6">
    <source>
        <dbReference type="SAM" id="MobiDB-lite"/>
    </source>
</evidence>
<feature type="compositionally biased region" description="Low complexity" evidence="6">
    <location>
        <begin position="297"/>
        <end position="311"/>
    </location>
</feature>
<dbReference type="InterPro" id="IPR011598">
    <property type="entry name" value="bHLH_dom"/>
</dbReference>
<protein>
    <recommendedName>
        <fullName evidence="7">BHLH domain-containing protein</fullName>
    </recommendedName>
</protein>
<name>A0A0D7AIS9_9AGAR</name>
<keyword evidence="2" id="KW-0238">DNA-binding</keyword>
<dbReference type="GO" id="GO:0003700">
    <property type="term" value="F:DNA-binding transcription factor activity"/>
    <property type="evidence" value="ECO:0007669"/>
    <property type="project" value="TreeGrafter"/>
</dbReference>
<dbReference type="OrthoDB" id="8964853at2759"/>
<keyword evidence="4" id="KW-0804">Transcription</keyword>
<dbReference type="GO" id="GO:0003677">
    <property type="term" value="F:DNA binding"/>
    <property type="evidence" value="ECO:0007669"/>
    <property type="project" value="UniProtKB-KW"/>
</dbReference>
<keyword evidence="9" id="KW-1185">Reference proteome</keyword>
<dbReference type="Pfam" id="PF00010">
    <property type="entry name" value="HLH"/>
    <property type="match status" value="1"/>
</dbReference>
<gene>
    <name evidence="8" type="ORF">FISHEDRAFT_56432</name>
</gene>
<organism evidence="8 9">
    <name type="scientific">Fistulina hepatica ATCC 64428</name>
    <dbReference type="NCBI Taxonomy" id="1128425"/>
    <lineage>
        <taxon>Eukaryota</taxon>
        <taxon>Fungi</taxon>
        <taxon>Dikarya</taxon>
        <taxon>Basidiomycota</taxon>
        <taxon>Agaricomycotina</taxon>
        <taxon>Agaricomycetes</taxon>
        <taxon>Agaricomycetidae</taxon>
        <taxon>Agaricales</taxon>
        <taxon>Fistulinaceae</taxon>
        <taxon>Fistulina</taxon>
    </lineage>
</organism>
<feature type="region of interest" description="Disordered" evidence="6">
    <location>
        <begin position="1"/>
        <end position="64"/>
    </location>
</feature>
<dbReference type="PANTHER" id="PTHR10328:SF3">
    <property type="entry name" value="PROTEIN MAX"/>
    <property type="match status" value="1"/>
</dbReference>
<dbReference type="SMART" id="SM00353">
    <property type="entry name" value="HLH"/>
    <property type="match status" value="1"/>
</dbReference>
<dbReference type="Gene3D" id="4.10.280.10">
    <property type="entry name" value="Helix-loop-helix DNA-binding domain"/>
    <property type="match status" value="1"/>
</dbReference>
<evidence type="ECO:0000256" key="5">
    <source>
        <dbReference type="ARBA" id="ARBA00023242"/>
    </source>
</evidence>